<dbReference type="Proteomes" id="UP000542720">
    <property type="component" value="Unassembled WGS sequence"/>
</dbReference>
<dbReference type="EMBL" id="JACJUD010000010">
    <property type="protein sequence ID" value="MBB2497497.1"/>
    <property type="molecule type" value="Genomic_DNA"/>
</dbReference>
<keyword evidence="1" id="KW-0812">Transmembrane</keyword>
<organism evidence="2 3">
    <name type="scientific">Aquipseudomonas ullengensis</name>
    <dbReference type="NCBI Taxonomy" id="2759166"/>
    <lineage>
        <taxon>Bacteria</taxon>
        <taxon>Pseudomonadati</taxon>
        <taxon>Pseudomonadota</taxon>
        <taxon>Gammaproteobacteria</taxon>
        <taxon>Pseudomonadales</taxon>
        <taxon>Pseudomonadaceae</taxon>
        <taxon>Aquipseudomonas</taxon>
    </lineage>
</organism>
<protein>
    <recommendedName>
        <fullName evidence="4">DUF1269 domain-containing protein</fullName>
    </recommendedName>
</protein>
<name>A0A7W4LQV7_9GAMM</name>
<evidence type="ECO:0000313" key="3">
    <source>
        <dbReference type="Proteomes" id="UP000542720"/>
    </source>
</evidence>
<reference evidence="2 3" key="1">
    <citation type="submission" date="2020-08" db="EMBL/GenBank/DDBJ databases">
        <authorList>
            <person name="Kim C.M."/>
        </authorList>
    </citation>
    <scope>NUCLEOTIDE SEQUENCE [LARGE SCALE GENOMIC DNA]</scope>
    <source>
        <strain evidence="2 3">UL070</strain>
    </source>
</reference>
<proteinExistence type="predicted"/>
<feature type="transmembrane region" description="Helical" evidence="1">
    <location>
        <begin position="95"/>
        <end position="117"/>
    </location>
</feature>
<feature type="transmembrane region" description="Helical" evidence="1">
    <location>
        <begin position="59"/>
        <end position="83"/>
    </location>
</feature>
<comment type="caution">
    <text evidence="2">The sequence shown here is derived from an EMBL/GenBank/DDBJ whole genome shotgun (WGS) entry which is preliminary data.</text>
</comment>
<gene>
    <name evidence="2" type="ORF">H3H51_20945</name>
</gene>
<dbReference type="AlphaFoldDB" id="A0A7W4LQV7"/>
<keyword evidence="3" id="KW-1185">Reference proteome</keyword>
<keyword evidence="1" id="KW-0472">Membrane</keyword>
<evidence type="ECO:0008006" key="4">
    <source>
        <dbReference type="Google" id="ProtNLM"/>
    </source>
</evidence>
<keyword evidence="1" id="KW-1133">Transmembrane helix</keyword>
<dbReference type="RefSeq" id="WP_183091031.1">
    <property type="nucleotide sequence ID" value="NZ_JACJUD010000010.1"/>
</dbReference>
<evidence type="ECO:0000256" key="1">
    <source>
        <dbReference type="SAM" id="Phobius"/>
    </source>
</evidence>
<accession>A0A7W4LQV7</accession>
<evidence type="ECO:0000313" key="2">
    <source>
        <dbReference type="EMBL" id="MBB2497497.1"/>
    </source>
</evidence>
<sequence>MDSYHHTVWGFFPHRAPAEDTLLQLVRRGLHSDRLQIIADDADAPPAPDTRSNRTLQDVLIPGGIGASIGIGLGALAEVVLLINHISLFSTGPLITPLILPGWGALIGGFLGSVIGAGSDAGKHAERTCAQVSDAASQGDVVLLADTRSERETAIAREVIKASSGLYKDIDMAAATA</sequence>